<reference evidence="1" key="2">
    <citation type="submission" date="2020-09" db="EMBL/GenBank/DDBJ databases">
        <authorList>
            <person name="Sun Q."/>
            <person name="Ohkuma M."/>
        </authorList>
    </citation>
    <scope>NUCLEOTIDE SEQUENCE</scope>
    <source>
        <strain evidence="1">JCM 4059</strain>
    </source>
</reference>
<evidence type="ECO:0000313" key="2">
    <source>
        <dbReference type="Proteomes" id="UP000638313"/>
    </source>
</evidence>
<keyword evidence="2" id="KW-1185">Reference proteome</keyword>
<dbReference type="AlphaFoldDB" id="A0A919ED17"/>
<name>A0A919ED17_9ACTN</name>
<dbReference type="EMBL" id="BNBD01000004">
    <property type="protein sequence ID" value="GHF44097.1"/>
    <property type="molecule type" value="Genomic_DNA"/>
</dbReference>
<accession>A0A919ED17</accession>
<dbReference type="Proteomes" id="UP000638313">
    <property type="component" value="Unassembled WGS sequence"/>
</dbReference>
<dbReference type="RefSeq" id="WP_190129731.1">
    <property type="nucleotide sequence ID" value="NZ_BNBD01000004.1"/>
</dbReference>
<protein>
    <submittedName>
        <fullName evidence="1">Uncharacterized protein</fullName>
    </submittedName>
</protein>
<organism evidence="1 2">
    <name type="scientific">Streptomyces mashuensis</name>
    <dbReference type="NCBI Taxonomy" id="33904"/>
    <lineage>
        <taxon>Bacteria</taxon>
        <taxon>Bacillati</taxon>
        <taxon>Actinomycetota</taxon>
        <taxon>Actinomycetes</taxon>
        <taxon>Kitasatosporales</taxon>
        <taxon>Streptomycetaceae</taxon>
        <taxon>Streptomyces</taxon>
    </lineage>
</organism>
<reference evidence="1" key="1">
    <citation type="journal article" date="2014" name="Int. J. Syst. Evol. Microbiol.">
        <title>Complete genome sequence of Corynebacterium casei LMG S-19264T (=DSM 44701T), isolated from a smear-ripened cheese.</title>
        <authorList>
            <consortium name="US DOE Joint Genome Institute (JGI-PGF)"/>
            <person name="Walter F."/>
            <person name="Albersmeier A."/>
            <person name="Kalinowski J."/>
            <person name="Ruckert C."/>
        </authorList>
    </citation>
    <scope>NUCLEOTIDE SEQUENCE</scope>
    <source>
        <strain evidence="1">JCM 4059</strain>
    </source>
</reference>
<comment type="caution">
    <text evidence="1">The sequence shown here is derived from an EMBL/GenBank/DDBJ whole genome shotgun (WGS) entry which is preliminary data.</text>
</comment>
<gene>
    <name evidence="1" type="ORF">GCM10010218_26770</name>
</gene>
<evidence type="ECO:0000313" key="1">
    <source>
        <dbReference type="EMBL" id="GHF44097.1"/>
    </source>
</evidence>
<sequence>MLVVSGGSTSNAVVRGRCGESVVLLSGDLPEELTDSSVAELLDLAAAVLTGEEMTMFRACLDTLRRGGPLPGRRRVEVDGAVLTVYES</sequence>
<proteinExistence type="predicted"/>